<dbReference type="InterPro" id="IPR029787">
    <property type="entry name" value="Nucleotide_cyclase"/>
</dbReference>
<dbReference type="InterPro" id="IPR043128">
    <property type="entry name" value="Rev_trsase/Diguanyl_cyclase"/>
</dbReference>
<dbReference type="RefSeq" id="WP_214160097.1">
    <property type="nucleotide sequence ID" value="NZ_JAHBAY010000018.1"/>
</dbReference>
<dbReference type="EMBL" id="JAHBAY010000018">
    <property type="protein sequence ID" value="MBT0773558.1"/>
    <property type="molecule type" value="Genomic_DNA"/>
</dbReference>
<feature type="transmembrane region" description="Helical" evidence="1">
    <location>
        <begin position="6"/>
        <end position="25"/>
    </location>
</feature>
<dbReference type="InterPro" id="IPR000160">
    <property type="entry name" value="GGDEF_dom"/>
</dbReference>
<keyword evidence="1" id="KW-0812">Transmembrane</keyword>
<proteinExistence type="predicted"/>
<keyword evidence="1" id="KW-1133">Transmembrane helix</keyword>
<keyword evidence="4" id="KW-1185">Reference proteome</keyword>
<dbReference type="PANTHER" id="PTHR45138:SF9">
    <property type="entry name" value="DIGUANYLATE CYCLASE DGCM-RELATED"/>
    <property type="match status" value="1"/>
</dbReference>
<dbReference type="SUPFAM" id="SSF55073">
    <property type="entry name" value="Nucleotide cyclase"/>
    <property type="match status" value="1"/>
</dbReference>
<feature type="transmembrane region" description="Helical" evidence="1">
    <location>
        <begin position="32"/>
        <end position="53"/>
    </location>
</feature>
<dbReference type="PROSITE" id="PS50887">
    <property type="entry name" value="GGDEF"/>
    <property type="match status" value="1"/>
</dbReference>
<dbReference type="CDD" id="cd01949">
    <property type="entry name" value="GGDEF"/>
    <property type="match status" value="1"/>
</dbReference>
<dbReference type="Pfam" id="PF00990">
    <property type="entry name" value="GGDEF"/>
    <property type="match status" value="1"/>
</dbReference>
<feature type="domain" description="GGDEF" evidence="2">
    <location>
        <begin position="196"/>
        <end position="328"/>
    </location>
</feature>
<protein>
    <submittedName>
        <fullName evidence="3">GGDEF domain-containing protein</fullName>
    </submittedName>
</protein>
<accession>A0ABS5TRY8</accession>
<dbReference type="Gene3D" id="3.30.70.270">
    <property type="match status" value="1"/>
</dbReference>
<feature type="transmembrane region" description="Helical" evidence="1">
    <location>
        <begin position="59"/>
        <end position="79"/>
    </location>
</feature>
<dbReference type="Proteomes" id="UP001197247">
    <property type="component" value="Unassembled WGS sequence"/>
</dbReference>
<dbReference type="SMART" id="SM00267">
    <property type="entry name" value="GGDEF"/>
    <property type="match status" value="1"/>
</dbReference>
<dbReference type="InterPro" id="IPR050469">
    <property type="entry name" value="Diguanylate_Cyclase"/>
</dbReference>
<comment type="caution">
    <text evidence="3">The sequence shown here is derived from an EMBL/GenBank/DDBJ whole genome shotgun (WGS) entry which is preliminary data.</text>
</comment>
<gene>
    <name evidence="3" type="ORF">KIH74_31725</name>
</gene>
<dbReference type="NCBIfam" id="TIGR00254">
    <property type="entry name" value="GGDEF"/>
    <property type="match status" value="1"/>
</dbReference>
<name>A0ABS5TRY8_9ACTN</name>
<evidence type="ECO:0000313" key="3">
    <source>
        <dbReference type="EMBL" id="MBT0773558.1"/>
    </source>
</evidence>
<sequence>MPEANQAAIGMMIAAGCVMVFDAAITRYTGAAQVWSVLFPAFLIGFPVVLFRFGTRLPALLFLFLPMLCGLLLTGMSLAKRDAGAAAMLTSTLPVIYGGAVLRPAGSYAQVGLAVANDAVVLFALTPGDSAARVLAYVATTQTICSIVLTRGNTARRRLTERLAALAGVDTLTGLVTRRVLDEAAQGAITAGQHAVGTALMLIDVDKFKTINDTYGHPVGDDALKHLAEVIAANTRPDCVIGRLGGDELAVLLPGCGHDVAVRRAEQLVEAVRRTPLPLADGTLLPLSVSIGVAHAPAGGDGGLTRLYASADESLYDAKRGGRDRVGR</sequence>
<evidence type="ECO:0000259" key="2">
    <source>
        <dbReference type="PROSITE" id="PS50887"/>
    </source>
</evidence>
<keyword evidence="1" id="KW-0472">Membrane</keyword>
<reference evidence="3 4" key="1">
    <citation type="submission" date="2021-05" db="EMBL/GenBank/DDBJ databases">
        <title>Kineosporia and Streptomyces sp. nov. two new marine actinobacteria isolated from Coral.</title>
        <authorList>
            <person name="Buangrab K."/>
            <person name="Sutthacheep M."/>
            <person name="Yeemin T."/>
            <person name="Harunari E."/>
            <person name="Igarashi Y."/>
            <person name="Kanchanasin P."/>
            <person name="Tanasupawat S."/>
            <person name="Phongsopitanun W."/>
        </authorList>
    </citation>
    <scope>NUCLEOTIDE SEQUENCE [LARGE SCALE GENOMIC DNA]</scope>
    <source>
        <strain evidence="3 4">J2-2</strain>
    </source>
</reference>
<evidence type="ECO:0000256" key="1">
    <source>
        <dbReference type="SAM" id="Phobius"/>
    </source>
</evidence>
<evidence type="ECO:0000313" key="4">
    <source>
        <dbReference type="Proteomes" id="UP001197247"/>
    </source>
</evidence>
<dbReference type="PANTHER" id="PTHR45138">
    <property type="entry name" value="REGULATORY COMPONENTS OF SENSORY TRANSDUCTION SYSTEM"/>
    <property type="match status" value="1"/>
</dbReference>
<organism evidence="3 4">
    <name type="scientific">Kineosporia corallincola</name>
    <dbReference type="NCBI Taxonomy" id="2835133"/>
    <lineage>
        <taxon>Bacteria</taxon>
        <taxon>Bacillati</taxon>
        <taxon>Actinomycetota</taxon>
        <taxon>Actinomycetes</taxon>
        <taxon>Kineosporiales</taxon>
        <taxon>Kineosporiaceae</taxon>
        <taxon>Kineosporia</taxon>
    </lineage>
</organism>